<keyword evidence="2" id="KW-1185">Reference proteome</keyword>
<dbReference type="EMBL" id="CM055728">
    <property type="protein sequence ID" value="KAJ8016416.1"/>
    <property type="molecule type" value="Genomic_DNA"/>
</dbReference>
<evidence type="ECO:0000313" key="1">
    <source>
        <dbReference type="EMBL" id="KAJ8016416.1"/>
    </source>
</evidence>
<sequence length="59" mass="6272">MMTIKKKKGFANRHCGKLRGLFANKGPGEGSSSSSRTSGAPAELEMVVREQAQMESDSG</sequence>
<protein>
    <submittedName>
        <fullName evidence="1">Uncharacterized protein</fullName>
    </submittedName>
</protein>
<proteinExistence type="predicted"/>
<name>A0ACC2HL64_DALPE</name>
<reference evidence="1" key="1">
    <citation type="submission" date="2021-05" db="EMBL/GenBank/DDBJ databases">
        <authorList>
            <person name="Pan Q."/>
            <person name="Jouanno E."/>
            <person name="Zahm M."/>
            <person name="Klopp C."/>
            <person name="Cabau C."/>
            <person name="Louis A."/>
            <person name="Berthelot C."/>
            <person name="Parey E."/>
            <person name="Roest Crollius H."/>
            <person name="Montfort J."/>
            <person name="Robinson-Rechavi M."/>
            <person name="Bouchez O."/>
            <person name="Lampietro C."/>
            <person name="Lopez Roques C."/>
            <person name="Donnadieu C."/>
            <person name="Postlethwait J."/>
            <person name="Bobe J."/>
            <person name="Dillon D."/>
            <person name="Chandos A."/>
            <person name="von Hippel F."/>
            <person name="Guiguen Y."/>
        </authorList>
    </citation>
    <scope>NUCLEOTIDE SEQUENCE</scope>
    <source>
        <strain evidence="1">YG-Jan2019</strain>
    </source>
</reference>
<accession>A0ACC2HL64</accession>
<comment type="caution">
    <text evidence="1">The sequence shown here is derived from an EMBL/GenBank/DDBJ whole genome shotgun (WGS) entry which is preliminary data.</text>
</comment>
<dbReference type="Proteomes" id="UP001157502">
    <property type="component" value="Chromosome 1"/>
</dbReference>
<organism evidence="1 2">
    <name type="scientific">Dallia pectoralis</name>
    <name type="common">Alaska blackfish</name>
    <dbReference type="NCBI Taxonomy" id="75939"/>
    <lineage>
        <taxon>Eukaryota</taxon>
        <taxon>Metazoa</taxon>
        <taxon>Chordata</taxon>
        <taxon>Craniata</taxon>
        <taxon>Vertebrata</taxon>
        <taxon>Euteleostomi</taxon>
        <taxon>Actinopterygii</taxon>
        <taxon>Neopterygii</taxon>
        <taxon>Teleostei</taxon>
        <taxon>Protacanthopterygii</taxon>
        <taxon>Esociformes</taxon>
        <taxon>Umbridae</taxon>
        <taxon>Dallia</taxon>
    </lineage>
</organism>
<gene>
    <name evidence="1" type="ORF">DPEC_G00006990</name>
</gene>
<evidence type="ECO:0000313" key="2">
    <source>
        <dbReference type="Proteomes" id="UP001157502"/>
    </source>
</evidence>